<dbReference type="GO" id="GO:0003677">
    <property type="term" value="F:DNA binding"/>
    <property type="evidence" value="ECO:0007669"/>
    <property type="project" value="InterPro"/>
</dbReference>
<dbReference type="SUPFAM" id="SSF88659">
    <property type="entry name" value="Sigma3 and sigma4 domains of RNA polymerase sigma factors"/>
    <property type="match status" value="1"/>
</dbReference>
<dbReference type="Pfam" id="PF08281">
    <property type="entry name" value="Sigma70_r4_2"/>
    <property type="match status" value="1"/>
</dbReference>
<keyword evidence="3" id="KW-1185">Reference proteome</keyword>
<dbReference type="Gene3D" id="1.10.10.10">
    <property type="entry name" value="Winged helix-like DNA-binding domain superfamily/Winged helix DNA-binding domain"/>
    <property type="match status" value="1"/>
</dbReference>
<reference evidence="2 3" key="1">
    <citation type="submission" date="2014-03" db="EMBL/GenBank/DDBJ databases">
        <title>Draft Genome Sequences of Four Burkholderia Strains.</title>
        <authorList>
            <person name="Liu X.Y."/>
            <person name="Li C.X."/>
            <person name="Xu J.H."/>
        </authorList>
    </citation>
    <scope>NUCLEOTIDE SEQUENCE [LARGE SCALE GENOMIC DNA]</scope>
    <source>
        <strain evidence="2 3">DSM 50014</strain>
    </source>
</reference>
<protein>
    <recommendedName>
        <fullName evidence="1">RNA polymerase sigma factor 70 region 4 type 2 domain-containing protein</fullName>
    </recommendedName>
</protein>
<name>A0A069PJN1_9BURK</name>
<gene>
    <name evidence="2" type="ORF">BG61_15410</name>
</gene>
<evidence type="ECO:0000313" key="2">
    <source>
        <dbReference type="EMBL" id="KDR37536.1"/>
    </source>
</evidence>
<dbReference type="AlphaFoldDB" id="A0A069PJN1"/>
<dbReference type="GO" id="GO:0016987">
    <property type="term" value="F:sigma factor activity"/>
    <property type="evidence" value="ECO:0007669"/>
    <property type="project" value="InterPro"/>
</dbReference>
<dbReference type="InterPro" id="IPR013324">
    <property type="entry name" value="RNA_pol_sigma_r3/r4-like"/>
</dbReference>
<dbReference type="InterPro" id="IPR036388">
    <property type="entry name" value="WH-like_DNA-bd_sf"/>
</dbReference>
<dbReference type="InterPro" id="IPR013249">
    <property type="entry name" value="RNA_pol_sigma70_r4_t2"/>
</dbReference>
<organism evidence="2 3">
    <name type="scientific">Caballeronia glathei</name>
    <dbReference type="NCBI Taxonomy" id="60547"/>
    <lineage>
        <taxon>Bacteria</taxon>
        <taxon>Pseudomonadati</taxon>
        <taxon>Pseudomonadota</taxon>
        <taxon>Betaproteobacteria</taxon>
        <taxon>Burkholderiales</taxon>
        <taxon>Burkholderiaceae</taxon>
        <taxon>Caballeronia</taxon>
    </lineage>
</organism>
<dbReference type="GO" id="GO:0006352">
    <property type="term" value="P:DNA-templated transcription initiation"/>
    <property type="evidence" value="ECO:0007669"/>
    <property type="project" value="InterPro"/>
</dbReference>
<evidence type="ECO:0000313" key="3">
    <source>
        <dbReference type="Proteomes" id="UP000027466"/>
    </source>
</evidence>
<dbReference type="Proteomes" id="UP000027466">
    <property type="component" value="Unassembled WGS sequence"/>
</dbReference>
<comment type="caution">
    <text evidence="2">The sequence shown here is derived from an EMBL/GenBank/DDBJ whole genome shotgun (WGS) entry which is preliminary data.</text>
</comment>
<dbReference type="EMBL" id="JFHC01000236">
    <property type="protein sequence ID" value="KDR37536.1"/>
    <property type="molecule type" value="Genomic_DNA"/>
</dbReference>
<proteinExistence type="predicted"/>
<accession>A0A069PJN1</accession>
<feature type="domain" description="RNA polymerase sigma factor 70 region 4 type 2" evidence="1">
    <location>
        <begin position="75"/>
        <end position="125"/>
    </location>
</feature>
<evidence type="ECO:0000259" key="1">
    <source>
        <dbReference type="Pfam" id="PF08281"/>
    </source>
</evidence>
<sequence>MRLSNDEGDAARLVEHAYRRTLDDWELGWTAPLLRLFKAVYWAWEGARHRKFTEQHSTEPKCRGPIAENSLPLHDEIVRAVGCLPDDERVAILLWAVEGLSTEEVAEILHVEPSAVSARLIRAIRTISILRSAQRDIF</sequence>
<dbReference type="CDD" id="cd06171">
    <property type="entry name" value="Sigma70_r4"/>
    <property type="match status" value="1"/>
</dbReference>